<dbReference type="AlphaFoldDB" id="A4TW28"/>
<evidence type="ECO:0000256" key="1">
    <source>
        <dbReference type="SAM" id="Phobius"/>
    </source>
</evidence>
<dbReference type="EMBL" id="CU459003">
    <property type="protein sequence ID" value="CAM74835.1"/>
    <property type="molecule type" value="Genomic_DNA"/>
</dbReference>
<dbReference type="RefSeq" id="WP_106002990.1">
    <property type="nucleotide sequence ID" value="NZ_CP027527.1"/>
</dbReference>
<name>A4TW28_9PROT</name>
<keyword evidence="1" id="KW-0472">Membrane</keyword>
<keyword evidence="1" id="KW-1133">Transmembrane helix</keyword>
<reference evidence="2" key="1">
    <citation type="journal article" date="2007" name="J. Bacteriol.">
        <title>Comparative genome analysis of four magnetotactic bacteria reveals a complex set of group-specific genes implicated in magnetosome biomineralization and function.</title>
        <authorList>
            <person name="Richter M."/>
            <person name="Kube M."/>
            <person name="Bazylinski D.A."/>
            <person name="Lombardot T."/>
            <person name="Gloeckner F.O."/>
            <person name="Reinhardt R."/>
            <person name="Schueler D."/>
        </authorList>
    </citation>
    <scope>NUCLEOTIDE SEQUENCE</scope>
    <source>
        <strain evidence="2">MSR-1</strain>
    </source>
</reference>
<evidence type="ECO:0000313" key="2">
    <source>
        <dbReference type="EMBL" id="CAM74835.1"/>
    </source>
</evidence>
<protein>
    <submittedName>
        <fullName evidence="2">Membrane protein</fullName>
    </submittedName>
</protein>
<accession>A4TW28</accession>
<gene>
    <name evidence="2" type="ORF">MGR_0803</name>
</gene>
<feature type="transmembrane region" description="Helical" evidence="1">
    <location>
        <begin position="78"/>
        <end position="97"/>
    </location>
</feature>
<feature type="transmembrane region" description="Helical" evidence="1">
    <location>
        <begin position="12"/>
        <end position="32"/>
    </location>
</feature>
<feature type="transmembrane region" description="Helical" evidence="1">
    <location>
        <begin position="52"/>
        <end position="73"/>
    </location>
</feature>
<proteinExistence type="predicted"/>
<sequence length="115" mass="12796">MKHHIATWGPRIVLAAELVLFAVVVGHVDAGLKTEMVDGQPFGQCSQAQFEAIGLAWLGMTSLAFIGTLWSVFRRGKWLGLALFVLPVIIATTLAKYQEDRYPPCWDRPAEQSQR</sequence>
<organism evidence="2">
    <name type="scientific">Magnetospirillum gryphiswaldense</name>
    <dbReference type="NCBI Taxonomy" id="55518"/>
    <lineage>
        <taxon>Bacteria</taxon>
        <taxon>Pseudomonadati</taxon>
        <taxon>Pseudomonadota</taxon>
        <taxon>Alphaproteobacteria</taxon>
        <taxon>Rhodospirillales</taxon>
        <taxon>Rhodospirillaceae</taxon>
        <taxon>Magnetospirillum</taxon>
    </lineage>
</organism>
<keyword evidence="1" id="KW-0812">Transmembrane</keyword>